<accession>A0ABZ2XLL6</accession>
<proteinExistence type="predicted"/>
<gene>
    <name evidence="1" type="ORF">AADV58_17870</name>
</gene>
<organism evidence="1 2">
    <name type="scientific">Azonexus hydrophilus</name>
    <dbReference type="NCBI Taxonomy" id="418702"/>
    <lineage>
        <taxon>Bacteria</taxon>
        <taxon>Pseudomonadati</taxon>
        <taxon>Pseudomonadota</taxon>
        <taxon>Betaproteobacteria</taxon>
        <taxon>Rhodocyclales</taxon>
        <taxon>Azonexaceae</taxon>
        <taxon>Azonexus</taxon>
    </lineage>
</organism>
<reference evidence="1 2" key="1">
    <citation type="submission" date="2024-04" db="EMBL/GenBank/DDBJ databases">
        <title>Dissimilatory iodate-reducing microorganisms contribute to the enrichment of iodine in groundwater.</title>
        <authorList>
            <person name="Jiang Z."/>
        </authorList>
    </citation>
    <scope>NUCLEOTIDE SEQUENCE [LARGE SCALE GENOMIC DNA]</scope>
    <source>
        <strain evidence="1 2">NCP973</strain>
        <plasmid evidence="1 2">unnamed1</plasmid>
    </source>
</reference>
<geneLocation type="plasmid" evidence="1 2">
    <name>unnamed1</name>
</geneLocation>
<name>A0ABZ2XLL6_9RHOO</name>
<evidence type="ECO:0000313" key="1">
    <source>
        <dbReference type="EMBL" id="WZJ23277.1"/>
    </source>
</evidence>
<sequence length="154" mass="17905">MELLLDLRRKRLEFFGEKRDMLQTHPNRRIHIAFHFQRENTRTNRQRLKMLNPTMAAMANIAMHAFVILAQRKNITVNDVRRSYRSAKVKVLEFGTAHRVSFSWLSVNHDDALGQAVVHRQAVAIKLRGVNFGLDEQGDIAARPSHLMIRVVRV</sequence>
<keyword evidence="2" id="KW-1185">Reference proteome</keyword>
<dbReference type="RefSeq" id="WP_341744616.1">
    <property type="nucleotide sequence ID" value="NZ_CP151407.1"/>
</dbReference>
<evidence type="ECO:0000313" key="2">
    <source>
        <dbReference type="Proteomes" id="UP001479520"/>
    </source>
</evidence>
<dbReference type="Proteomes" id="UP001479520">
    <property type="component" value="Plasmid unnamed1"/>
</dbReference>
<protein>
    <submittedName>
        <fullName evidence="1">Uncharacterized protein</fullName>
    </submittedName>
</protein>
<keyword evidence="1" id="KW-0614">Plasmid</keyword>
<dbReference type="EMBL" id="CP151407">
    <property type="protein sequence ID" value="WZJ23277.1"/>
    <property type="molecule type" value="Genomic_DNA"/>
</dbReference>